<dbReference type="GO" id="GO:0003677">
    <property type="term" value="F:DNA binding"/>
    <property type="evidence" value="ECO:0007669"/>
    <property type="project" value="UniProtKB-KW"/>
</dbReference>
<keyword evidence="5" id="KW-1185">Reference proteome</keyword>
<dbReference type="SUPFAM" id="SSF50249">
    <property type="entry name" value="Nucleic acid-binding proteins"/>
    <property type="match status" value="1"/>
</dbReference>
<dbReference type="Gene3D" id="2.40.50.140">
    <property type="entry name" value="Nucleic acid-binding proteins"/>
    <property type="match status" value="1"/>
</dbReference>
<proteinExistence type="predicted"/>
<reference evidence="3 4" key="1">
    <citation type="journal article" date="2010" name="Nature">
        <title>Genome sequencing and analysis of the model grass Brachypodium distachyon.</title>
        <authorList>
            <consortium name="International Brachypodium Initiative"/>
        </authorList>
    </citation>
    <scope>NUCLEOTIDE SEQUENCE [LARGE SCALE GENOMIC DNA]</scope>
    <source>
        <strain evidence="3 4">Bd21</strain>
    </source>
</reference>
<dbReference type="InterPro" id="IPR012340">
    <property type="entry name" value="NA-bd_OB-fold"/>
</dbReference>
<keyword evidence="1" id="KW-0238">DNA-binding</keyword>
<dbReference type="CDD" id="cd04481">
    <property type="entry name" value="RPA1_DBD_B_like"/>
    <property type="match status" value="1"/>
</dbReference>
<dbReference type="Gramene" id="PNT71077">
    <property type="protein sequence ID" value="PNT71077"/>
    <property type="gene ID" value="BRADI_2g22725v3"/>
</dbReference>
<dbReference type="InterPro" id="IPR031657">
    <property type="entry name" value="REPA_OB_2"/>
</dbReference>
<dbReference type="EMBL" id="CM000881">
    <property type="protein sequence ID" value="PNT71077.1"/>
    <property type="molecule type" value="Genomic_DNA"/>
</dbReference>
<dbReference type="PANTHER" id="PTHR47165:SF4">
    <property type="entry name" value="OS03G0429900 PROTEIN"/>
    <property type="match status" value="1"/>
</dbReference>
<dbReference type="Proteomes" id="UP000008810">
    <property type="component" value="Chromosome 2"/>
</dbReference>
<evidence type="ECO:0000313" key="4">
    <source>
        <dbReference type="EnsemblPlants" id="PNT71077"/>
    </source>
</evidence>
<accession>A0A2K2D9Y4</accession>
<dbReference type="PANTHER" id="PTHR47165">
    <property type="entry name" value="OS03G0429900 PROTEIN"/>
    <property type="match status" value="1"/>
</dbReference>
<reference evidence="4" key="3">
    <citation type="submission" date="2018-08" db="UniProtKB">
        <authorList>
            <consortium name="EnsemblPlants"/>
        </authorList>
    </citation>
    <scope>IDENTIFICATION</scope>
    <source>
        <strain evidence="4">cv. Bd21</strain>
    </source>
</reference>
<dbReference type="EnsemblPlants" id="PNT71077">
    <property type="protein sequence ID" value="PNT71077"/>
    <property type="gene ID" value="BRADI_2g22725v3"/>
</dbReference>
<name>A0A2K2D9Y4_BRADI</name>
<reference evidence="3" key="2">
    <citation type="submission" date="2017-06" db="EMBL/GenBank/DDBJ databases">
        <title>WGS assembly of Brachypodium distachyon.</title>
        <authorList>
            <consortium name="The International Brachypodium Initiative"/>
            <person name="Lucas S."/>
            <person name="Harmon-Smith M."/>
            <person name="Lail K."/>
            <person name="Tice H."/>
            <person name="Grimwood J."/>
            <person name="Bruce D."/>
            <person name="Barry K."/>
            <person name="Shu S."/>
            <person name="Lindquist E."/>
            <person name="Wang M."/>
            <person name="Pitluck S."/>
            <person name="Vogel J.P."/>
            <person name="Garvin D.F."/>
            <person name="Mockler T.C."/>
            <person name="Schmutz J."/>
            <person name="Rokhsar D."/>
            <person name="Bevan M.W."/>
        </authorList>
    </citation>
    <scope>NUCLEOTIDE SEQUENCE</scope>
    <source>
        <strain evidence="3">Bd21</strain>
    </source>
</reference>
<evidence type="ECO:0000256" key="1">
    <source>
        <dbReference type="ARBA" id="ARBA00023125"/>
    </source>
</evidence>
<dbReference type="Pfam" id="PF16900">
    <property type="entry name" value="REPA_OB_2"/>
    <property type="match status" value="1"/>
</dbReference>
<dbReference type="OrthoDB" id="1915393at2759"/>
<organism evidence="3">
    <name type="scientific">Brachypodium distachyon</name>
    <name type="common">Purple false brome</name>
    <name type="synonym">Trachynia distachya</name>
    <dbReference type="NCBI Taxonomy" id="15368"/>
    <lineage>
        <taxon>Eukaryota</taxon>
        <taxon>Viridiplantae</taxon>
        <taxon>Streptophyta</taxon>
        <taxon>Embryophyta</taxon>
        <taxon>Tracheophyta</taxon>
        <taxon>Spermatophyta</taxon>
        <taxon>Magnoliopsida</taxon>
        <taxon>Liliopsida</taxon>
        <taxon>Poales</taxon>
        <taxon>Poaceae</taxon>
        <taxon>BOP clade</taxon>
        <taxon>Pooideae</taxon>
        <taxon>Stipodae</taxon>
        <taxon>Brachypodieae</taxon>
        <taxon>Brachypodium</taxon>
    </lineage>
</organism>
<protein>
    <recommendedName>
        <fullName evidence="2">Replication protein A OB domain-containing protein</fullName>
    </recommendedName>
</protein>
<evidence type="ECO:0000313" key="3">
    <source>
        <dbReference type="EMBL" id="PNT71077.1"/>
    </source>
</evidence>
<dbReference type="AlphaFoldDB" id="A0A2K2D9Y4"/>
<evidence type="ECO:0000313" key="5">
    <source>
        <dbReference type="Proteomes" id="UP000008810"/>
    </source>
</evidence>
<feature type="domain" description="Replication protein A OB" evidence="2">
    <location>
        <begin position="67"/>
        <end position="136"/>
    </location>
</feature>
<dbReference type="InParanoid" id="A0A2K2D9Y4"/>
<evidence type="ECO:0000259" key="2">
    <source>
        <dbReference type="Pfam" id="PF16900"/>
    </source>
</evidence>
<sequence>MDGSNNGDIIRLHFIAVDEKYRSFEHRFEIRFTYWTIVQEISPAPLKFPMYVYKLRSFESILANITDKTFLVDVLGVVTAVSDLASDDVKGRSTAKRTLRIADTRNTAIVSLWGKNAEEIDIDKLVSMSKKEPVICWSWGAHFVIWTFFTVYTISCYVPLLLNLSASYGSKICINLDNPDVVALRNRIAGEFYLVDCISDRGRRFDSPDPLRTDVSYLASIVPHVAMNKMFRWKVTLDGLADGQGWWFMSCDICTCKSVQDGDSFRCSNNECGGKTAGPS</sequence>
<gene>
    <name evidence="3" type="ORF">BRADI_2g22725v3</name>
</gene>